<feature type="binding site" evidence="11">
    <location>
        <position position="163"/>
    </location>
    <ligand>
        <name>Zn(2+)</name>
        <dbReference type="ChEBI" id="CHEBI:29105"/>
        <label>2</label>
    </ligand>
</feature>
<comment type="cofactor">
    <cofactor evidence="11">
        <name>Zn(2+)</name>
        <dbReference type="ChEBI" id="CHEBI:29105"/>
    </cofactor>
    <text evidence="11">Binds 2 Zn(2+) ions per monomer.</text>
</comment>
<feature type="repeat" description="CXXCXGXG motif" evidence="11">
    <location>
        <begin position="186"/>
        <end position="193"/>
    </location>
</feature>
<evidence type="ECO:0000256" key="7">
    <source>
        <dbReference type="ARBA" id="ARBA00023016"/>
    </source>
</evidence>
<feature type="binding site" evidence="11">
    <location>
        <position position="143"/>
    </location>
    <ligand>
        <name>Zn(2+)</name>
        <dbReference type="ChEBI" id="CHEBI:29105"/>
        <label>1</label>
    </ligand>
</feature>
<gene>
    <name evidence="11" type="primary">dnaJ</name>
    <name evidence="13" type="ORF">AN277_0205590</name>
</gene>
<organism evidence="13 14">
    <name type="scientific">Rothia kristinae</name>
    <dbReference type="NCBI Taxonomy" id="37923"/>
    <lineage>
        <taxon>Bacteria</taxon>
        <taxon>Bacillati</taxon>
        <taxon>Actinomycetota</taxon>
        <taxon>Actinomycetes</taxon>
        <taxon>Micrococcales</taxon>
        <taxon>Micrococcaceae</taxon>
        <taxon>Rothia</taxon>
    </lineage>
</organism>
<feature type="repeat" description="CXXCXGXG motif" evidence="11">
    <location>
        <begin position="200"/>
        <end position="207"/>
    </location>
</feature>
<dbReference type="CDD" id="cd10719">
    <property type="entry name" value="DnaJ_zf"/>
    <property type="match status" value="1"/>
</dbReference>
<keyword evidence="3 11" id="KW-0479">Metal-binding</keyword>
<dbReference type="CDD" id="cd10747">
    <property type="entry name" value="DnaJ_C"/>
    <property type="match status" value="1"/>
</dbReference>
<dbReference type="GO" id="GO:0005524">
    <property type="term" value="F:ATP binding"/>
    <property type="evidence" value="ECO:0007669"/>
    <property type="project" value="InterPro"/>
</dbReference>
<dbReference type="FunFam" id="2.60.260.20:FF:000005">
    <property type="entry name" value="Chaperone protein dnaJ 1, mitochondrial"/>
    <property type="match status" value="1"/>
</dbReference>
<evidence type="ECO:0000256" key="10">
    <source>
        <dbReference type="ARBA" id="ARBA00067609"/>
    </source>
</evidence>
<comment type="subunit">
    <text evidence="11">Homodimer.</text>
</comment>
<dbReference type="Gene3D" id="2.60.260.20">
    <property type="entry name" value="Urease metallochaperone UreE, N-terminal domain"/>
    <property type="match status" value="2"/>
</dbReference>
<keyword evidence="8 11" id="KW-0143">Chaperone</keyword>
<dbReference type="Proteomes" id="UP000053171">
    <property type="component" value="Unassembled WGS sequence"/>
</dbReference>
<comment type="function">
    <text evidence="11">Participates actively in the response to hyperosmotic and heat shock by preventing the aggregation of stress-denatured proteins and by disaggregating proteins, also in an autonomous, DnaK-independent fashion. Unfolded proteins bind initially to DnaJ; upon interaction with the DnaJ-bound protein, DnaK hydrolyzes its bound ATP, resulting in the formation of a stable complex. GrpE releases ADP from DnaK; ATP binding to DnaK triggers the release of the substrate protein, thus completing the reaction cycle. Several rounds of ATP-dependent interactions between DnaJ, DnaK and GrpE are required for fully efficient folding. Also involved, together with DnaK and GrpE, in the DNA replication of plasmids through activation of initiation proteins.</text>
</comment>
<keyword evidence="14" id="KW-1185">Reference proteome</keyword>
<evidence type="ECO:0000256" key="12">
    <source>
        <dbReference type="SAM" id="MobiDB-lite"/>
    </source>
</evidence>
<evidence type="ECO:0000313" key="13">
    <source>
        <dbReference type="EMBL" id="OAX51962.1"/>
    </source>
</evidence>
<keyword evidence="6 11" id="KW-0862">Zinc</keyword>
<dbReference type="FunFam" id="2.10.230.10:FF:000002">
    <property type="entry name" value="Molecular chaperone DnaJ"/>
    <property type="match status" value="1"/>
</dbReference>
<dbReference type="InterPro" id="IPR036869">
    <property type="entry name" value="J_dom_sf"/>
</dbReference>
<feature type="compositionally biased region" description="Basic and acidic residues" evidence="12">
    <location>
        <begin position="42"/>
        <end position="51"/>
    </location>
</feature>
<keyword evidence="2 11" id="KW-0235">DNA replication</keyword>
<dbReference type="InterPro" id="IPR001623">
    <property type="entry name" value="DnaJ_domain"/>
</dbReference>
<keyword evidence="7 11" id="KW-0346">Stress response</keyword>
<dbReference type="InterPro" id="IPR012724">
    <property type="entry name" value="DnaJ"/>
</dbReference>
<dbReference type="SMART" id="SM00271">
    <property type="entry name" value="DnaJ"/>
    <property type="match status" value="1"/>
</dbReference>
<dbReference type="AlphaFoldDB" id="A0A147E7S2"/>
<evidence type="ECO:0000256" key="1">
    <source>
        <dbReference type="ARBA" id="ARBA00022490"/>
    </source>
</evidence>
<dbReference type="NCBIfam" id="NF008035">
    <property type="entry name" value="PRK10767.1"/>
    <property type="match status" value="1"/>
</dbReference>
<dbReference type="SUPFAM" id="SSF46565">
    <property type="entry name" value="Chaperone J-domain"/>
    <property type="match status" value="1"/>
</dbReference>
<proteinExistence type="inferred from homology"/>
<keyword evidence="5 11" id="KW-0863">Zinc-finger</keyword>
<dbReference type="NCBIfam" id="TIGR02349">
    <property type="entry name" value="DnaJ_bact"/>
    <property type="match status" value="1"/>
</dbReference>
<dbReference type="Pfam" id="PF00684">
    <property type="entry name" value="DnaJ_CXXCXGXG"/>
    <property type="match status" value="1"/>
</dbReference>
<feature type="binding site" evidence="11">
    <location>
        <position position="186"/>
    </location>
    <ligand>
        <name>Zn(2+)</name>
        <dbReference type="ChEBI" id="CHEBI:29105"/>
        <label>2</label>
    </ligand>
</feature>
<evidence type="ECO:0000256" key="5">
    <source>
        <dbReference type="ARBA" id="ARBA00022771"/>
    </source>
</evidence>
<dbReference type="SUPFAM" id="SSF49493">
    <property type="entry name" value="HSP40/DnaJ peptide-binding domain"/>
    <property type="match status" value="2"/>
</dbReference>
<dbReference type="GO" id="GO:0031072">
    <property type="term" value="F:heat shock protein binding"/>
    <property type="evidence" value="ECO:0007669"/>
    <property type="project" value="InterPro"/>
</dbReference>
<evidence type="ECO:0000256" key="8">
    <source>
        <dbReference type="ARBA" id="ARBA00023186"/>
    </source>
</evidence>
<dbReference type="GO" id="GO:0042026">
    <property type="term" value="P:protein refolding"/>
    <property type="evidence" value="ECO:0007669"/>
    <property type="project" value="TreeGrafter"/>
</dbReference>
<dbReference type="PRINTS" id="PR00625">
    <property type="entry name" value="JDOMAIN"/>
</dbReference>
<dbReference type="GO" id="GO:0051082">
    <property type="term" value="F:unfolded protein binding"/>
    <property type="evidence" value="ECO:0007669"/>
    <property type="project" value="UniProtKB-UniRule"/>
</dbReference>
<dbReference type="EMBL" id="LJBJ02000009">
    <property type="protein sequence ID" value="OAX51962.1"/>
    <property type="molecule type" value="Genomic_DNA"/>
</dbReference>
<dbReference type="RefSeq" id="WP_058730854.1">
    <property type="nucleotide sequence ID" value="NZ_JBEYYV010000170.1"/>
</dbReference>
<feature type="repeat" description="CXXCXGXG motif" evidence="11">
    <location>
        <begin position="143"/>
        <end position="150"/>
    </location>
</feature>
<feature type="binding site" evidence="11">
    <location>
        <position position="200"/>
    </location>
    <ligand>
        <name>Zn(2+)</name>
        <dbReference type="ChEBI" id="CHEBI:29105"/>
        <label>1</label>
    </ligand>
</feature>
<evidence type="ECO:0000256" key="6">
    <source>
        <dbReference type="ARBA" id="ARBA00022833"/>
    </source>
</evidence>
<dbReference type="PROSITE" id="PS00636">
    <property type="entry name" value="DNAJ_1"/>
    <property type="match status" value="1"/>
</dbReference>
<dbReference type="GO" id="GO:0005737">
    <property type="term" value="C:cytoplasm"/>
    <property type="evidence" value="ECO:0007669"/>
    <property type="project" value="UniProtKB-SubCell"/>
</dbReference>
<dbReference type="PROSITE" id="PS51188">
    <property type="entry name" value="ZF_CR"/>
    <property type="match status" value="1"/>
</dbReference>
<keyword evidence="4 11" id="KW-0677">Repeat</keyword>
<name>A0A147E7S2_9MICC</name>
<feature type="binding site" evidence="11">
    <location>
        <position position="203"/>
    </location>
    <ligand>
        <name>Zn(2+)</name>
        <dbReference type="ChEBI" id="CHEBI:29105"/>
        <label>1</label>
    </ligand>
</feature>
<dbReference type="Gene3D" id="6.20.20.10">
    <property type="match status" value="2"/>
</dbReference>
<dbReference type="PATRIC" id="fig|37923.10.peg.393"/>
<evidence type="ECO:0000256" key="11">
    <source>
        <dbReference type="HAMAP-Rule" id="MF_01152"/>
    </source>
</evidence>
<comment type="subcellular location">
    <subcellularLocation>
        <location evidence="11">Cytoplasm</location>
    </subcellularLocation>
</comment>
<protein>
    <recommendedName>
        <fullName evidence="10 11">Chaperone protein DnaJ</fullName>
    </recommendedName>
</protein>
<comment type="caution">
    <text evidence="13">The sequence shown here is derived from an EMBL/GenBank/DDBJ whole genome shotgun (WGS) entry which is preliminary data.</text>
</comment>
<dbReference type="Gene3D" id="1.10.287.110">
    <property type="entry name" value="DnaJ domain"/>
    <property type="match status" value="1"/>
</dbReference>
<dbReference type="SUPFAM" id="SSF57938">
    <property type="entry name" value="DnaJ/Hsp40 cysteine-rich domain"/>
    <property type="match status" value="1"/>
</dbReference>
<evidence type="ECO:0000256" key="3">
    <source>
        <dbReference type="ARBA" id="ARBA00022723"/>
    </source>
</evidence>
<evidence type="ECO:0000256" key="9">
    <source>
        <dbReference type="ARBA" id="ARBA00061004"/>
    </source>
</evidence>
<dbReference type="InterPro" id="IPR001305">
    <property type="entry name" value="HSP_DnaJ_Cys-rich_dom"/>
</dbReference>
<evidence type="ECO:0000256" key="2">
    <source>
        <dbReference type="ARBA" id="ARBA00022705"/>
    </source>
</evidence>
<dbReference type="PANTHER" id="PTHR43096">
    <property type="entry name" value="DNAJ HOMOLOG 1, MITOCHONDRIAL-RELATED"/>
    <property type="match status" value="1"/>
</dbReference>
<dbReference type="InterPro" id="IPR008971">
    <property type="entry name" value="HSP40/DnaJ_pept-bd"/>
</dbReference>
<dbReference type="InterPro" id="IPR002939">
    <property type="entry name" value="DnaJ_C"/>
</dbReference>
<dbReference type="CDD" id="cd06257">
    <property type="entry name" value="DnaJ"/>
    <property type="match status" value="1"/>
</dbReference>
<dbReference type="PANTHER" id="PTHR43096:SF48">
    <property type="entry name" value="CHAPERONE PROTEIN DNAJ"/>
    <property type="match status" value="1"/>
</dbReference>
<dbReference type="InterPro" id="IPR018253">
    <property type="entry name" value="DnaJ_domain_CS"/>
</dbReference>
<keyword evidence="1 11" id="KW-0963">Cytoplasm</keyword>
<dbReference type="Pfam" id="PF01556">
    <property type="entry name" value="DnaJ_C"/>
    <property type="match status" value="1"/>
</dbReference>
<comment type="similarity">
    <text evidence="9 11">Belongs to the DnaJ family.</text>
</comment>
<comment type="domain">
    <text evidence="11">The J domain is necessary and sufficient to stimulate DnaK ATPase activity. Zinc center 1 plays an important role in the autonomous, DnaK-independent chaperone activity of DnaJ. Zinc center 2 is essential for interaction with DnaK and for DnaJ activity.</text>
</comment>
<evidence type="ECO:0000313" key="14">
    <source>
        <dbReference type="Proteomes" id="UP000053171"/>
    </source>
</evidence>
<feature type="repeat" description="CXXCXGXG motif" evidence="11">
    <location>
        <begin position="160"/>
        <end position="167"/>
    </location>
</feature>
<dbReference type="GO" id="GO:0009408">
    <property type="term" value="P:response to heat"/>
    <property type="evidence" value="ECO:0007669"/>
    <property type="project" value="InterPro"/>
</dbReference>
<dbReference type="HAMAP" id="MF_01152">
    <property type="entry name" value="DnaJ"/>
    <property type="match status" value="1"/>
</dbReference>
<reference evidence="13" key="1">
    <citation type="submission" date="2016-06" db="EMBL/GenBank/DDBJ databases">
        <title>Identification of putative biosynthetic pathways for the production of bioactive secondary metabolites by the marine actinomycete Kocuria kristinae RUTW2-3.</title>
        <authorList>
            <person name="Waterworth S.C."/>
            <person name="Walmsley T.A."/>
            <person name="Matongo T."/>
            <person name="Davies-Coleman M.T."/>
            <person name="Dorrington R.A."/>
        </authorList>
    </citation>
    <scope>NUCLEOTIDE SEQUENCE [LARGE SCALE GENOMIC DNA]</scope>
    <source>
        <strain evidence="13">RUTW2-3</strain>
    </source>
</reference>
<sequence length="379" mass="40593">MSSHYETLGVSRDASPEEIKKAYRKKARTLHPDVNPSPEAAEEFKRVSHAHDVLSDPEKRRIYDATGNENGTAGGFGGGGGFPGGGFGFSDIFETFFNGAQSSRGPASRARQGQDALITVRIDLREAVFGAEKEVMVDTAVTCPECSGKGTQDGTEPETCEVCHGRGQVQRQVQSILGNVVTTAECPHCHGFGTVIKHPCQECYGEGRVRQRRPLTVKIPAGVSTGTRIRLSGQGEAGTGGGPNGDLYVEIRVSPDEVFTREGDDLHASITVPMTAAALGTSVTLETFDGPREVTVEPGTQNGQTVTLRGLGATRLRGSGRGDVIAHLQVTTPTRLNDEQRELLRKLAQLRGEDDGAGQTVQRGSGQGFFSRLRDRFQD</sequence>
<dbReference type="GO" id="GO:0006260">
    <property type="term" value="P:DNA replication"/>
    <property type="evidence" value="ECO:0007669"/>
    <property type="project" value="UniProtKB-KW"/>
</dbReference>
<dbReference type="NCBIfam" id="NF010871">
    <property type="entry name" value="PRK14278.1"/>
    <property type="match status" value="1"/>
</dbReference>
<dbReference type="PROSITE" id="PS50076">
    <property type="entry name" value="DNAJ_2"/>
    <property type="match status" value="1"/>
</dbReference>
<feature type="binding site" evidence="11">
    <location>
        <position position="160"/>
    </location>
    <ligand>
        <name>Zn(2+)</name>
        <dbReference type="ChEBI" id="CHEBI:29105"/>
        <label>2</label>
    </ligand>
</feature>
<feature type="region of interest" description="Disordered" evidence="12">
    <location>
        <begin position="353"/>
        <end position="379"/>
    </location>
</feature>
<feature type="region of interest" description="Disordered" evidence="12">
    <location>
        <begin position="1"/>
        <end position="51"/>
    </location>
</feature>
<feature type="binding site" evidence="11">
    <location>
        <position position="146"/>
    </location>
    <ligand>
        <name>Zn(2+)</name>
        <dbReference type="ChEBI" id="CHEBI:29105"/>
        <label>1</label>
    </ligand>
</feature>
<dbReference type="Pfam" id="PF00226">
    <property type="entry name" value="DnaJ"/>
    <property type="match status" value="1"/>
</dbReference>
<evidence type="ECO:0000256" key="4">
    <source>
        <dbReference type="ARBA" id="ARBA00022737"/>
    </source>
</evidence>
<feature type="binding site" evidence="11">
    <location>
        <position position="189"/>
    </location>
    <ligand>
        <name>Zn(2+)</name>
        <dbReference type="ChEBI" id="CHEBI:29105"/>
        <label>2</label>
    </ligand>
</feature>
<accession>A0A147E7S2</accession>
<dbReference type="GO" id="GO:0008270">
    <property type="term" value="F:zinc ion binding"/>
    <property type="evidence" value="ECO:0007669"/>
    <property type="project" value="UniProtKB-UniRule"/>
</dbReference>
<dbReference type="InterPro" id="IPR036410">
    <property type="entry name" value="HSP_DnaJ_Cys-rich_dom_sf"/>
</dbReference>